<dbReference type="PANTHER" id="PTHR45651:SF114">
    <property type="entry name" value="CYCLIC NUCLEOTIDE-GATED ION CHANNEL 16-RELATED"/>
    <property type="match status" value="1"/>
</dbReference>
<feature type="region of interest" description="Disordered" evidence="3">
    <location>
        <begin position="64"/>
        <end position="86"/>
    </location>
</feature>
<dbReference type="GO" id="GO:0016020">
    <property type="term" value="C:membrane"/>
    <property type="evidence" value="ECO:0007669"/>
    <property type="project" value="UniProtKB-SubCell"/>
</dbReference>
<name>A0A0S3RXQ2_PHAAN</name>
<evidence type="ECO:0000313" key="4">
    <source>
        <dbReference type="EMBL" id="BAT85231.1"/>
    </source>
</evidence>
<keyword evidence="1" id="KW-1071">Ligand-gated ion channel</keyword>
<keyword evidence="1" id="KW-0406">Ion transport</keyword>
<evidence type="ECO:0000256" key="2">
    <source>
        <dbReference type="ARBA" id="ARBA00023303"/>
    </source>
</evidence>
<dbReference type="GO" id="GO:0034220">
    <property type="term" value="P:monoatomic ion transmembrane transport"/>
    <property type="evidence" value="ECO:0007669"/>
    <property type="project" value="UniProtKB-KW"/>
</dbReference>
<gene>
    <name evidence="4" type="primary">Vigan.04G275400</name>
    <name evidence="4" type="ORF">VIGAN_04275400</name>
</gene>
<dbReference type="AlphaFoldDB" id="A0A0S3RXQ2"/>
<protein>
    <recommendedName>
        <fullName evidence="6">Cyclic nucleotide-binding domain-containing protein</fullName>
    </recommendedName>
</protein>
<evidence type="ECO:0008006" key="6">
    <source>
        <dbReference type="Google" id="ProtNLM"/>
    </source>
</evidence>
<dbReference type="EMBL" id="AP015037">
    <property type="protein sequence ID" value="BAT85231.1"/>
    <property type="molecule type" value="Genomic_DNA"/>
</dbReference>
<proteinExistence type="predicted"/>
<keyword evidence="5" id="KW-1185">Reference proteome</keyword>
<dbReference type="InterPro" id="IPR018490">
    <property type="entry name" value="cNMP-bd_dom_sf"/>
</dbReference>
<keyword evidence="2" id="KW-0407">Ion channel</keyword>
<organism evidence="4 5">
    <name type="scientific">Vigna angularis var. angularis</name>
    <dbReference type="NCBI Taxonomy" id="157739"/>
    <lineage>
        <taxon>Eukaryota</taxon>
        <taxon>Viridiplantae</taxon>
        <taxon>Streptophyta</taxon>
        <taxon>Embryophyta</taxon>
        <taxon>Tracheophyta</taxon>
        <taxon>Spermatophyta</taxon>
        <taxon>Magnoliopsida</taxon>
        <taxon>eudicotyledons</taxon>
        <taxon>Gunneridae</taxon>
        <taxon>Pentapetalae</taxon>
        <taxon>rosids</taxon>
        <taxon>fabids</taxon>
        <taxon>Fabales</taxon>
        <taxon>Fabaceae</taxon>
        <taxon>Papilionoideae</taxon>
        <taxon>50 kb inversion clade</taxon>
        <taxon>NPAAA clade</taxon>
        <taxon>indigoferoid/millettioid clade</taxon>
        <taxon>Phaseoleae</taxon>
        <taxon>Vigna</taxon>
    </lineage>
</organism>
<reference evidence="4 5" key="1">
    <citation type="journal article" date="2015" name="Sci. Rep.">
        <title>The power of single molecule real-time sequencing technology in the de novo assembly of a eukaryotic genome.</title>
        <authorList>
            <person name="Sakai H."/>
            <person name="Naito K."/>
            <person name="Ogiso-Tanaka E."/>
            <person name="Takahashi Y."/>
            <person name="Iseki K."/>
            <person name="Muto C."/>
            <person name="Satou K."/>
            <person name="Teruya K."/>
            <person name="Shiroma A."/>
            <person name="Shimoji M."/>
            <person name="Hirano T."/>
            <person name="Itoh T."/>
            <person name="Kaga A."/>
            <person name="Tomooka N."/>
        </authorList>
    </citation>
    <scope>NUCLEOTIDE SEQUENCE [LARGE SCALE GENOMIC DNA]</scope>
    <source>
        <strain evidence="5">cv. Shumari</strain>
    </source>
</reference>
<dbReference type="PANTHER" id="PTHR45651">
    <property type="entry name" value="CYCLIC NUCLEOTIDE-GATED ION CHANNEL 15-RELATED-RELATED"/>
    <property type="match status" value="1"/>
</dbReference>
<dbReference type="Proteomes" id="UP000291084">
    <property type="component" value="Chromosome 4"/>
</dbReference>
<evidence type="ECO:0000256" key="3">
    <source>
        <dbReference type="SAM" id="MobiDB-lite"/>
    </source>
</evidence>
<keyword evidence="1" id="KW-0813">Transport</keyword>
<accession>A0A0S3RXQ2</accession>
<sequence length="210" mass="23080">MQQAAAATPKLGLSRLEGEVDHHLAHGSRKVQPAKRRNVPCTTASSMLPAARWASRFQLYRQPSSRSPATIGHRKQHTTNTSRKGAVQHLETAVGPGRESMARPWEKNATGPCGGGPYVGQVESSTTDSGRTGFYNSITLRPGDFCGEELLTWALMSSSNLNLPSSTRTVKSILEVEAFALRAEDLKFVSNQFKQLHSKKLQHAFCYYSH</sequence>
<evidence type="ECO:0000313" key="5">
    <source>
        <dbReference type="Proteomes" id="UP000291084"/>
    </source>
</evidence>
<dbReference type="SUPFAM" id="SSF51206">
    <property type="entry name" value="cAMP-binding domain-like"/>
    <property type="match status" value="1"/>
</dbReference>
<dbReference type="Gene3D" id="2.60.120.10">
    <property type="entry name" value="Jelly Rolls"/>
    <property type="match status" value="1"/>
</dbReference>
<evidence type="ECO:0000256" key="1">
    <source>
        <dbReference type="ARBA" id="ARBA00023286"/>
    </source>
</evidence>
<dbReference type="InterPro" id="IPR014710">
    <property type="entry name" value="RmlC-like_jellyroll"/>
</dbReference>